<accession>A0ABW4MVC2</accession>
<feature type="domain" description="HTH tetR-type" evidence="5">
    <location>
        <begin position="18"/>
        <end position="78"/>
    </location>
</feature>
<dbReference type="InterPro" id="IPR036271">
    <property type="entry name" value="Tet_transcr_reg_TetR-rel_C_sf"/>
</dbReference>
<dbReference type="Pfam" id="PF13305">
    <property type="entry name" value="TetR_C_33"/>
    <property type="match status" value="1"/>
</dbReference>
<organism evidence="6 7">
    <name type="scientific">Phenylobacterium terrae</name>
    <dbReference type="NCBI Taxonomy" id="2665495"/>
    <lineage>
        <taxon>Bacteria</taxon>
        <taxon>Pseudomonadati</taxon>
        <taxon>Pseudomonadota</taxon>
        <taxon>Alphaproteobacteria</taxon>
        <taxon>Caulobacterales</taxon>
        <taxon>Caulobacteraceae</taxon>
        <taxon>Phenylobacterium</taxon>
    </lineage>
</organism>
<keyword evidence="7" id="KW-1185">Reference proteome</keyword>
<dbReference type="SUPFAM" id="SSF46689">
    <property type="entry name" value="Homeodomain-like"/>
    <property type="match status" value="1"/>
</dbReference>
<proteinExistence type="predicted"/>
<dbReference type="InterPro" id="IPR050109">
    <property type="entry name" value="HTH-type_TetR-like_transc_reg"/>
</dbReference>
<feature type="DNA-binding region" description="H-T-H motif" evidence="4">
    <location>
        <begin position="41"/>
        <end position="60"/>
    </location>
</feature>
<dbReference type="Gene3D" id="1.10.357.10">
    <property type="entry name" value="Tetracycline Repressor, domain 2"/>
    <property type="match status" value="1"/>
</dbReference>
<reference evidence="7" key="1">
    <citation type="journal article" date="2019" name="Int. J. Syst. Evol. Microbiol.">
        <title>The Global Catalogue of Microorganisms (GCM) 10K type strain sequencing project: providing services to taxonomists for standard genome sequencing and annotation.</title>
        <authorList>
            <consortium name="The Broad Institute Genomics Platform"/>
            <consortium name="The Broad Institute Genome Sequencing Center for Infectious Disease"/>
            <person name="Wu L."/>
            <person name="Ma J."/>
        </authorList>
    </citation>
    <scope>NUCLEOTIDE SEQUENCE [LARGE SCALE GENOMIC DNA]</scope>
    <source>
        <strain evidence="7">DFY28</strain>
    </source>
</reference>
<evidence type="ECO:0000313" key="6">
    <source>
        <dbReference type="EMBL" id="MFD1781919.1"/>
    </source>
</evidence>
<keyword evidence="2 4" id="KW-0238">DNA-binding</keyword>
<evidence type="ECO:0000313" key="7">
    <source>
        <dbReference type="Proteomes" id="UP001597237"/>
    </source>
</evidence>
<evidence type="ECO:0000259" key="5">
    <source>
        <dbReference type="PROSITE" id="PS50977"/>
    </source>
</evidence>
<dbReference type="InterPro" id="IPR001647">
    <property type="entry name" value="HTH_TetR"/>
</dbReference>
<dbReference type="RefSeq" id="WP_377281248.1">
    <property type="nucleotide sequence ID" value="NZ_JBHRSI010000003.1"/>
</dbReference>
<keyword evidence="1" id="KW-0805">Transcription regulation</keyword>
<sequence>MSARPQARPYPQRCYHLGNVRTQLLRAARQILEEEGKEALNLRAISLRAGVALGTIYHHYGSKHALLAGLAVEGFEELARRMREALAARGEASGLRATGYAYIAFLCDRPALYRLMFEAVDQGRTPEVLEAEDRAFQVIAESIPIGAVRPTSPKVAEHVSMAIWAWGRGIAAVGFSRGAPGEPPRRSAVDSALAGLEAIFASGANATLPAAAVAK</sequence>
<evidence type="ECO:0000256" key="4">
    <source>
        <dbReference type="PROSITE-ProRule" id="PRU00335"/>
    </source>
</evidence>
<name>A0ABW4MVC2_9CAUL</name>
<dbReference type="EMBL" id="JBHUEY010000001">
    <property type="protein sequence ID" value="MFD1781919.1"/>
    <property type="molecule type" value="Genomic_DNA"/>
</dbReference>
<dbReference type="PROSITE" id="PS50977">
    <property type="entry name" value="HTH_TETR_2"/>
    <property type="match status" value="1"/>
</dbReference>
<dbReference type="InterPro" id="IPR009057">
    <property type="entry name" value="Homeodomain-like_sf"/>
</dbReference>
<evidence type="ECO:0000256" key="2">
    <source>
        <dbReference type="ARBA" id="ARBA00023125"/>
    </source>
</evidence>
<comment type="caution">
    <text evidence="6">The sequence shown here is derived from an EMBL/GenBank/DDBJ whole genome shotgun (WGS) entry which is preliminary data.</text>
</comment>
<dbReference type="Pfam" id="PF00440">
    <property type="entry name" value="TetR_N"/>
    <property type="match status" value="1"/>
</dbReference>
<evidence type="ECO:0000256" key="1">
    <source>
        <dbReference type="ARBA" id="ARBA00023015"/>
    </source>
</evidence>
<dbReference type="PANTHER" id="PTHR30055">
    <property type="entry name" value="HTH-TYPE TRANSCRIPTIONAL REGULATOR RUTR"/>
    <property type="match status" value="1"/>
</dbReference>
<dbReference type="Proteomes" id="UP001597237">
    <property type="component" value="Unassembled WGS sequence"/>
</dbReference>
<dbReference type="PRINTS" id="PR00455">
    <property type="entry name" value="HTHTETR"/>
</dbReference>
<dbReference type="SUPFAM" id="SSF48498">
    <property type="entry name" value="Tetracyclin repressor-like, C-terminal domain"/>
    <property type="match status" value="1"/>
</dbReference>
<dbReference type="InterPro" id="IPR025996">
    <property type="entry name" value="MT1864/Rv1816-like_C"/>
</dbReference>
<gene>
    <name evidence="6" type="ORF">ACFSC0_00800</name>
</gene>
<protein>
    <submittedName>
        <fullName evidence="6">TetR/AcrR family transcriptional regulator</fullName>
    </submittedName>
</protein>
<keyword evidence="3" id="KW-0804">Transcription</keyword>
<evidence type="ECO:0000256" key="3">
    <source>
        <dbReference type="ARBA" id="ARBA00023163"/>
    </source>
</evidence>
<dbReference type="PANTHER" id="PTHR30055:SF209">
    <property type="entry name" value="POSSIBLE TRANSCRIPTIONAL REGULATORY PROTEIN (PROBABLY TETR-FAMILY)"/>
    <property type="match status" value="1"/>
</dbReference>